<keyword evidence="3" id="KW-1185">Reference proteome</keyword>
<name>G3TGD0_LOXAF</name>
<organism evidence="2 3">
    <name type="scientific">Loxodonta africana</name>
    <name type="common">African elephant</name>
    <dbReference type="NCBI Taxonomy" id="9785"/>
    <lineage>
        <taxon>Eukaryota</taxon>
        <taxon>Metazoa</taxon>
        <taxon>Chordata</taxon>
        <taxon>Craniata</taxon>
        <taxon>Vertebrata</taxon>
        <taxon>Euteleostomi</taxon>
        <taxon>Mammalia</taxon>
        <taxon>Eutheria</taxon>
        <taxon>Afrotheria</taxon>
        <taxon>Proboscidea</taxon>
        <taxon>Elephantidae</taxon>
        <taxon>Loxodonta</taxon>
    </lineage>
</organism>
<reference evidence="2 3" key="1">
    <citation type="submission" date="2009-06" db="EMBL/GenBank/DDBJ databases">
        <title>The Genome Sequence of Loxodonta africana (African elephant).</title>
        <authorList>
            <person name="Di Palma F."/>
            <person name="Heiman D."/>
            <person name="Young S."/>
            <person name="Johnson J."/>
            <person name="Lander E.S."/>
            <person name="Lindblad-Toh K."/>
        </authorList>
    </citation>
    <scope>NUCLEOTIDE SEQUENCE [LARGE SCALE GENOMIC DNA]</scope>
    <source>
        <strain evidence="2 3">Isolate ISIS603380</strain>
    </source>
</reference>
<dbReference type="PANTHER" id="PTHR33560">
    <property type="entry name" value="PROTEIN FAM227B"/>
    <property type="match status" value="1"/>
</dbReference>
<dbReference type="InParanoid" id="G3TGD0"/>
<evidence type="ECO:0000256" key="1">
    <source>
        <dbReference type="ARBA" id="ARBA00008666"/>
    </source>
</evidence>
<comment type="similarity">
    <text evidence="1">Belongs to the FAM227 family.</text>
</comment>
<dbReference type="PANTHER" id="PTHR33560:SF1">
    <property type="entry name" value="PROTEIN FAM227A"/>
    <property type="match status" value="1"/>
</dbReference>
<dbReference type="Pfam" id="PF14922">
    <property type="entry name" value="FWWh"/>
    <property type="match status" value="1"/>
</dbReference>
<dbReference type="STRING" id="9785.ENSLAFP00000013526"/>
<evidence type="ECO:0000313" key="3">
    <source>
        <dbReference type="Proteomes" id="UP000007646"/>
    </source>
</evidence>
<reference evidence="2" key="3">
    <citation type="submission" date="2025-09" db="UniProtKB">
        <authorList>
            <consortium name="Ensembl"/>
        </authorList>
    </citation>
    <scope>IDENTIFICATION</scope>
    <source>
        <strain evidence="2">Isolate ISIS603380</strain>
    </source>
</reference>
<proteinExistence type="inferred from homology"/>
<dbReference type="AlphaFoldDB" id="G3TGD0"/>
<dbReference type="OMA" id="DWDYSEL"/>
<dbReference type="eggNOG" id="ENOG502QR30">
    <property type="taxonomic scope" value="Eukaryota"/>
</dbReference>
<dbReference type="HOGENOM" id="CLU_076784_0_0_1"/>
<protein>
    <recommendedName>
        <fullName evidence="4">Family with sequence similarity 227 member A</fullName>
    </recommendedName>
</protein>
<dbReference type="InterPro" id="IPR029417">
    <property type="entry name" value="FAM227"/>
</dbReference>
<dbReference type="Proteomes" id="UP000007646">
    <property type="component" value="Unassembled WGS sequence"/>
</dbReference>
<evidence type="ECO:0008006" key="4">
    <source>
        <dbReference type="Google" id="ProtNLM"/>
    </source>
</evidence>
<sequence length="287" mass="33037">MDIINVTALPMIPVEENLAVSHTVQDAMKNAVRKDLEKNPPSCIIGSMDQVNQRIAEVHMSPNLLATILAIERFEMEKKALREKSRGISGDRDKIVKSQIKLPRGGSENKIAKSFIGKRKTADKNLLVELYQYPEFNSSRPNELPNGVQFCNMISNVIRAEKNPLTGKSFCADKELEKFLSSPSPRAMWLDSFWWVFHERYQPNKEIQKKLFDRIARSYARLLFNEPRSHYEEALLKSYNDWDYSELDPERFRREELMLQRKRLIKGKIPAVGGGILVPTDAANPFN</sequence>
<dbReference type="Ensembl" id="ENSLAFT00000016114.4">
    <property type="protein sequence ID" value="ENSLAFP00000013526.4"/>
    <property type="gene ID" value="ENSLAFG00000016113.4"/>
</dbReference>
<evidence type="ECO:0000313" key="2">
    <source>
        <dbReference type="Ensembl" id="ENSLAFP00000013526.4"/>
    </source>
</evidence>
<reference evidence="2" key="2">
    <citation type="submission" date="2025-08" db="UniProtKB">
        <authorList>
            <consortium name="Ensembl"/>
        </authorList>
    </citation>
    <scope>IDENTIFICATION</scope>
    <source>
        <strain evidence="2">Isolate ISIS603380</strain>
    </source>
</reference>
<accession>G3TGD0</accession>
<dbReference type="GeneTree" id="ENSGT00940000162433"/>